<evidence type="ECO:0000256" key="1">
    <source>
        <dbReference type="PIRSR" id="PIRSR000097-1"/>
    </source>
</evidence>
<dbReference type="InterPro" id="IPR036812">
    <property type="entry name" value="NAD(P)_OxRdtase_dom_sf"/>
</dbReference>
<evidence type="ECO:0000259" key="4">
    <source>
        <dbReference type="Pfam" id="PF00248"/>
    </source>
</evidence>
<gene>
    <name evidence="5" type="ORF">XFF6991_470020</name>
</gene>
<dbReference type="Gene3D" id="3.20.20.100">
    <property type="entry name" value="NADP-dependent oxidoreductase domain"/>
    <property type="match status" value="1"/>
</dbReference>
<feature type="site" description="Lowers pKa of active site Tyr" evidence="3">
    <location>
        <position position="120"/>
    </location>
</feature>
<feature type="domain" description="NADP-dependent oxidoreductase" evidence="4">
    <location>
        <begin position="58"/>
        <end position="306"/>
    </location>
</feature>
<dbReference type="EC" id="1.1.1.274" evidence="5"/>
<dbReference type="SUPFAM" id="SSF51430">
    <property type="entry name" value="NAD(P)-linked oxidoreductase"/>
    <property type="match status" value="1"/>
</dbReference>
<name>A0A7Z7J1K4_XANCH</name>
<dbReference type="AlphaFoldDB" id="A0A7Z7J1K4"/>
<dbReference type="PRINTS" id="PR00069">
    <property type="entry name" value="ALDKETRDTASE"/>
</dbReference>
<dbReference type="PIRSF" id="PIRSF000097">
    <property type="entry name" value="AKR"/>
    <property type="match status" value="1"/>
</dbReference>
<feature type="binding site" evidence="2">
    <location>
        <position position="153"/>
    </location>
    <ligand>
        <name>substrate</name>
    </ligand>
</feature>
<accession>A0A7Z7J1K4</accession>
<dbReference type="EMBL" id="OCZC01000074">
    <property type="protein sequence ID" value="SOO25627.1"/>
    <property type="molecule type" value="Genomic_DNA"/>
</dbReference>
<dbReference type="PANTHER" id="PTHR43638">
    <property type="entry name" value="OXIDOREDUCTASE, ALDO/KETO REDUCTASE FAMILY PROTEIN"/>
    <property type="match status" value="1"/>
</dbReference>
<protein>
    <submittedName>
        <fullName evidence="5">Putative 2,5-didehydrogluconate reductase</fullName>
        <ecNumber evidence="5">1.1.1.274</ecNumber>
    </submittedName>
</protein>
<organism evidence="5 6">
    <name type="scientific">Xanthomonas campestris pv. phaseoli</name>
    <dbReference type="NCBI Taxonomy" id="317013"/>
    <lineage>
        <taxon>Bacteria</taxon>
        <taxon>Pseudomonadati</taxon>
        <taxon>Pseudomonadota</taxon>
        <taxon>Gammaproteobacteria</taxon>
        <taxon>Lysobacterales</taxon>
        <taxon>Lysobacteraceae</taxon>
        <taxon>Xanthomonas</taxon>
    </lineage>
</organism>
<dbReference type="InterPro" id="IPR023210">
    <property type="entry name" value="NADP_OxRdtase_dom"/>
</dbReference>
<evidence type="ECO:0000256" key="3">
    <source>
        <dbReference type="PIRSR" id="PIRSR000097-3"/>
    </source>
</evidence>
<dbReference type="Pfam" id="PF00248">
    <property type="entry name" value="Aldo_ket_red"/>
    <property type="match status" value="1"/>
</dbReference>
<sequence>MRVQTLRQHRGSHRRSDKATDVMAITLIPARQEPIMSESSSPSCAQVRLRNGRRVPALGLGSWNLGQGRHAPKQEIEALQLGQQLGMQLIDTAEMYGNGRSEQLISQAIGRAQPPYVVSKVLPGNASARGIAHACEASLQRLGVRTLDLYLLHWRGGSNLAVVVDAFEALRDAGKIRDWGVSNFDVDDMEELWAIDGGSHCLVNQVLYHAGSRGIEFDLLPWCAAHEVAVMAYSPLGSRALLEHPVLHAIGERRGVAATAVALAWAIRSGNVIAIPESGTPAHVRANAAACTLQLHADDLAEIDRAFAPPTRKQPLDLL</sequence>
<dbReference type="GO" id="GO:0050580">
    <property type="term" value="F:2,5-didehydrogluconate reductase activity"/>
    <property type="evidence" value="ECO:0007669"/>
    <property type="project" value="UniProtKB-EC"/>
</dbReference>
<keyword evidence="5" id="KW-0560">Oxidoreductase</keyword>
<evidence type="ECO:0000313" key="5">
    <source>
        <dbReference type="EMBL" id="SOO25627.1"/>
    </source>
</evidence>
<comment type="caution">
    <text evidence="5">The sequence shown here is derived from an EMBL/GenBank/DDBJ whole genome shotgun (WGS) entry which is preliminary data.</text>
</comment>
<dbReference type="Proteomes" id="UP000234345">
    <property type="component" value="Unassembled WGS sequence"/>
</dbReference>
<proteinExistence type="predicted"/>
<feature type="active site" description="Proton donor" evidence="1">
    <location>
        <position position="96"/>
    </location>
</feature>
<reference evidence="5 6" key="1">
    <citation type="submission" date="2017-10" db="EMBL/GenBank/DDBJ databases">
        <authorList>
            <person name="Regsiter A."/>
            <person name="William W."/>
        </authorList>
    </citation>
    <scope>NUCLEOTIDE SEQUENCE [LARGE SCALE GENOMIC DNA]</scope>
    <source>
        <strain evidence="5 6">CFBP6991</strain>
    </source>
</reference>
<dbReference type="InterPro" id="IPR020471">
    <property type="entry name" value="AKR"/>
</dbReference>
<evidence type="ECO:0000256" key="2">
    <source>
        <dbReference type="PIRSR" id="PIRSR000097-2"/>
    </source>
</evidence>
<dbReference type="PANTHER" id="PTHR43638:SF3">
    <property type="entry name" value="ALDEHYDE REDUCTASE"/>
    <property type="match status" value="1"/>
</dbReference>
<evidence type="ECO:0000313" key="6">
    <source>
        <dbReference type="Proteomes" id="UP000234345"/>
    </source>
</evidence>